<name>A0A2V2NDM6_9EURY</name>
<dbReference type="PROSITE" id="PS51257">
    <property type="entry name" value="PROKAR_LIPOPROTEIN"/>
    <property type="match status" value="1"/>
</dbReference>
<accession>A0A2V2NDM6</accession>
<dbReference type="InterPro" id="IPR050902">
    <property type="entry name" value="ABC_Transporter_SBP"/>
</dbReference>
<dbReference type="PANTHER" id="PTHR30535:SF34">
    <property type="entry name" value="MOLYBDATE-BINDING PROTEIN MOLA"/>
    <property type="match status" value="1"/>
</dbReference>
<keyword evidence="3" id="KW-1185">Reference proteome</keyword>
<dbReference type="PROSITE" id="PS50983">
    <property type="entry name" value="FE_B12_PBP"/>
    <property type="match status" value="1"/>
</dbReference>
<dbReference type="PANTHER" id="PTHR30535">
    <property type="entry name" value="VITAMIN B12-BINDING PROTEIN"/>
    <property type="match status" value="1"/>
</dbReference>
<dbReference type="Pfam" id="PF01497">
    <property type="entry name" value="Peripla_BP_2"/>
    <property type="match status" value="1"/>
</dbReference>
<dbReference type="InterPro" id="IPR002491">
    <property type="entry name" value="ABC_transptr_periplasmic_BD"/>
</dbReference>
<feature type="domain" description="Fe/B12 periplasmic-binding" evidence="1">
    <location>
        <begin position="46"/>
        <end position="308"/>
    </location>
</feature>
<dbReference type="Gene3D" id="3.40.50.1980">
    <property type="entry name" value="Nitrogenase molybdenum iron protein domain"/>
    <property type="match status" value="2"/>
</dbReference>
<organism evidence="2 3">
    <name type="scientific">Methanospirillum lacunae</name>
    <dbReference type="NCBI Taxonomy" id="668570"/>
    <lineage>
        <taxon>Archaea</taxon>
        <taxon>Methanobacteriati</taxon>
        <taxon>Methanobacteriota</taxon>
        <taxon>Stenosarchaea group</taxon>
        <taxon>Methanomicrobia</taxon>
        <taxon>Methanomicrobiales</taxon>
        <taxon>Methanospirillaceae</taxon>
        <taxon>Methanospirillum</taxon>
    </lineage>
</organism>
<dbReference type="RefSeq" id="WP_109967736.1">
    <property type="nucleotide sequence ID" value="NZ_CP176093.1"/>
</dbReference>
<dbReference type="OrthoDB" id="24039at2157"/>
<comment type="caution">
    <text evidence="2">The sequence shown here is derived from an EMBL/GenBank/DDBJ whole genome shotgun (WGS) entry which is preliminary data.</text>
</comment>
<dbReference type="EMBL" id="QGMY01000002">
    <property type="protein sequence ID" value="PWR74457.1"/>
    <property type="molecule type" value="Genomic_DNA"/>
</dbReference>
<dbReference type="Proteomes" id="UP000245657">
    <property type="component" value="Unassembled WGS sequence"/>
</dbReference>
<proteinExistence type="predicted"/>
<reference evidence="2 3" key="1">
    <citation type="submission" date="2018-05" db="EMBL/GenBank/DDBJ databases">
        <title>Draft genome of Methanospirillum lacunae Ki8-1.</title>
        <authorList>
            <person name="Dueholm M.S."/>
            <person name="Nielsen P.H."/>
            <person name="Bakmann L.F."/>
            <person name="Otzen D.E."/>
        </authorList>
    </citation>
    <scope>NUCLEOTIDE SEQUENCE [LARGE SCALE GENOMIC DNA]</scope>
    <source>
        <strain evidence="2 3">Ki8-1</strain>
    </source>
</reference>
<evidence type="ECO:0000313" key="3">
    <source>
        <dbReference type="Proteomes" id="UP000245657"/>
    </source>
</evidence>
<evidence type="ECO:0000313" key="2">
    <source>
        <dbReference type="EMBL" id="PWR74457.1"/>
    </source>
</evidence>
<sequence length="335" mass="36489">MNPKFVLPNFIILIVLFSCIVAICSAEILFTDSEGNQLTFPGPAEKLVCLNSDSAEMVVALGAGEKIIGLADSVMSDTALMAHIPNAVSVGNWQTPNFEKVLELKPDAVISYSSSKPKNSDQFLNAGINLTYLDCYRINTLDHDVKALGTLLGASDRADVYVKFKDKWQNLVSSRVANLAPDQIPSVYIEGYSDYSANGKGSGVDQELDVARGKNIAASLGEQWPKVTAEWVLSQNPDVIIKAVSLKPDKTLEQVRDGILHRSGFETLSAVKNNQVYALNGDLAYGPRSPAGLIYVAKALHPSLFKDIYPDDVLKEYADTFVSGVEKGEYYYPVL</sequence>
<evidence type="ECO:0000259" key="1">
    <source>
        <dbReference type="PROSITE" id="PS50983"/>
    </source>
</evidence>
<dbReference type="AlphaFoldDB" id="A0A2V2NDM6"/>
<gene>
    <name evidence="2" type="ORF">DK846_04745</name>
</gene>
<dbReference type="SUPFAM" id="SSF53807">
    <property type="entry name" value="Helical backbone' metal receptor"/>
    <property type="match status" value="1"/>
</dbReference>
<dbReference type="GeneID" id="97549852"/>
<protein>
    <submittedName>
        <fullName evidence="2">ABC transporter substrate-binding protein</fullName>
    </submittedName>
</protein>